<feature type="signal peptide" evidence="1">
    <location>
        <begin position="1"/>
        <end position="16"/>
    </location>
</feature>
<organism evidence="2 3">
    <name type="scientific">Luteimonas deserti</name>
    <dbReference type="NCBI Taxonomy" id="2752306"/>
    <lineage>
        <taxon>Bacteria</taxon>
        <taxon>Pseudomonadati</taxon>
        <taxon>Pseudomonadota</taxon>
        <taxon>Gammaproteobacteria</taxon>
        <taxon>Lysobacterales</taxon>
        <taxon>Lysobacteraceae</taxon>
        <taxon>Luteimonas</taxon>
    </lineage>
</organism>
<dbReference type="EMBL" id="JACCJZ010000017">
    <property type="protein sequence ID" value="NYZ63188.1"/>
    <property type="molecule type" value="Genomic_DNA"/>
</dbReference>
<dbReference type="Proteomes" id="UP000589896">
    <property type="component" value="Unassembled WGS sequence"/>
</dbReference>
<protein>
    <submittedName>
        <fullName evidence="2">Uncharacterized protein</fullName>
    </submittedName>
</protein>
<dbReference type="AlphaFoldDB" id="A0A7Z0U0E0"/>
<keyword evidence="3" id="KW-1185">Reference proteome</keyword>
<gene>
    <name evidence="2" type="ORF">H0E82_10490</name>
</gene>
<dbReference type="RefSeq" id="WP_180545399.1">
    <property type="nucleotide sequence ID" value="NZ_JACCJZ010000017.1"/>
</dbReference>
<name>A0A7Z0U0E0_9GAMM</name>
<sequence>MLQFRSIFLLVLPALSACQPALESGAQRSTVALPVDAQRAASESADSERSRERAAEIALPAGYASARAALLGAGWLPLRDPECWTKVGGRAEVCNVLPETEACSSDGHCVVHFGHIGQAKLLRVTIYGDWAAPDLARAEGLEVKSSQESPVAATPSLACPASTFEGFLAAFAADEATRVAFTAPLVRVAELNSTDEGDVPRAVLIPGDVYAGFNVRHGNGAFHHVDAWGKVDPAPLPLDVKRADETYEVRYHYGMSEGNSYAFEAHEGCWRLVADPEPPAP</sequence>
<feature type="chain" id="PRO_5031392381" evidence="1">
    <location>
        <begin position="17"/>
        <end position="281"/>
    </location>
</feature>
<reference evidence="2 3" key="1">
    <citation type="submission" date="2020-07" db="EMBL/GenBank/DDBJ databases">
        <title>isolation of Luteimonas sp. SJ-16.</title>
        <authorList>
            <person name="Huang X.-X."/>
            <person name="Xu L."/>
            <person name="Sun J.-Q."/>
        </authorList>
    </citation>
    <scope>NUCLEOTIDE SEQUENCE [LARGE SCALE GENOMIC DNA]</scope>
    <source>
        <strain evidence="2 3">SJ-16</strain>
    </source>
</reference>
<accession>A0A7Z0U0E0</accession>
<evidence type="ECO:0000313" key="3">
    <source>
        <dbReference type="Proteomes" id="UP000589896"/>
    </source>
</evidence>
<comment type="caution">
    <text evidence="2">The sequence shown here is derived from an EMBL/GenBank/DDBJ whole genome shotgun (WGS) entry which is preliminary data.</text>
</comment>
<evidence type="ECO:0000313" key="2">
    <source>
        <dbReference type="EMBL" id="NYZ63188.1"/>
    </source>
</evidence>
<dbReference type="PROSITE" id="PS51257">
    <property type="entry name" value="PROKAR_LIPOPROTEIN"/>
    <property type="match status" value="1"/>
</dbReference>
<evidence type="ECO:0000256" key="1">
    <source>
        <dbReference type="SAM" id="SignalP"/>
    </source>
</evidence>
<keyword evidence="1" id="KW-0732">Signal</keyword>
<proteinExistence type="predicted"/>